<dbReference type="PROSITE" id="PS50217">
    <property type="entry name" value="BZIP"/>
    <property type="match status" value="1"/>
</dbReference>
<dbReference type="PANTHER" id="PTHR40621">
    <property type="entry name" value="TRANSCRIPTION FACTOR KAPC-RELATED"/>
    <property type="match status" value="1"/>
</dbReference>
<dbReference type="AlphaFoldDB" id="A0AAN8NTZ5"/>
<comment type="caution">
    <text evidence="5">The sequence shown here is derived from an EMBL/GenBank/DDBJ whole genome shotgun (WGS) entry which is preliminary data.</text>
</comment>
<reference evidence="5 6" key="1">
    <citation type="submission" date="2019-10" db="EMBL/GenBank/DDBJ databases">
        <authorList>
            <person name="Palmer J.M."/>
        </authorList>
    </citation>
    <scope>NUCLEOTIDE SEQUENCE [LARGE SCALE GENOMIC DNA]</scope>
    <source>
        <strain evidence="5 6">TWF718</strain>
    </source>
</reference>
<dbReference type="GO" id="GO:0000976">
    <property type="term" value="F:transcription cis-regulatory region binding"/>
    <property type="evidence" value="ECO:0007669"/>
    <property type="project" value="InterPro"/>
</dbReference>
<dbReference type="InterPro" id="IPR004827">
    <property type="entry name" value="bZIP"/>
</dbReference>
<evidence type="ECO:0000256" key="3">
    <source>
        <dbReference type="SAM" id="MobiDB-lite"/>
    </source>
</evidence>
<feature type="domain" description="BZIP" evidence="4">
    <location>
        <begin position="129"/>
        <end position="192"/>
    </location>
</feature>
<proteinExistence type="predicted"/>
<evidence type="ECO:0000256" key="2">
    <source>
        <dbReference type="ARBA" id="ARBA00023242"/>
    </source>
</evidence>
<gene>
    <name evidence="5" type="ORF">TWF718_008288</name>
</gene>
<dbReference type="SMART" id="SM00338">
    <property type="entry name" value="BRLZ"/>
    <property type="match status" value="1"/>
</dbReference>
<feature type="region of interest" description="Disordered" evidence="3">
    <location>
        <begin position="1"/>
        <end position="149"/>
    </location>
</feature>
<feature type="compositionally biased region" description="Polar residues" evidence="3">
    <location>
        <begin position="1"/>
        <end position="15"/>
    </location>
</feature>
<protein>
    <recommendedName>
        <fullName evidence="4">BZIP domain-containing protein</fullName>
    </recommendedName>
</protein>
<evidence type="ECO:0000313" key="6">
    <source>
        <dbReference type="Proteomes" id="UP001313282"/>
    </source>
</evidence>
<feature type="compositionally biased region" description="Low complexity" evidence="3">
    <location>
        <begin position="18"/>
        <end position="34"/>
    </location>
</feature>
<dbReference type="SUPFAM" id="SSF57959">
    <property type="entry name" value="Leucine zipper domain"/>
    <property type="match status" value="1"/>
</dbReference>
<dbReference type="EMBL" id="JAVHNR010000005">
    <property type="protein sequence ID" value="KAK6342908.1"/>
    <property type="molecule type" value="Genomic_DNA"/>
</dbReference>
<dbReference type="GO" id="GO:0090575">
    <property type="term" value="C:RNA polymerase II transcription regulator complex"/>
    <property type="evidence" value="ECO:0007669"/>
    <property type="project" value="TreeGrafter"/>
</dbReference>
<feature type="compositionally biased region" description="Basic and acidic residues" evidence="3">
    <location>
        <begin position="112"/>
        <end position="138"/>
    </location>
</feature>
<feature type="compositionally biased region" description="Gly residues" evidence="3">
    <location>
        <begin position="47"/>
        <end position="58"/>
    </location>
</feature>
<dbReference type="InterPro" id="IPR046347">
    <property type="entry name" value="bZIP_sf"/>
</dbReference>
<sequence>MSSIPPNQPYSQNPFGGQHQQLPPNQQLQQYYQQRSRTPSVSNPAAAGGGGGGGGGSSNYGDQGLSPGQFQALPQDYGQGLTPPPPGRDEQLSDDPSKLSGFFKNISFGNRTTKDGQPAKRRGPKPDSKPAQTRRQELNRQAQRTHRERKEAYLRQLESEITRLREAFSIVTKEKSSLTNENAELKKYLALHGLSWPPDPSIDPTSALAPAPIPPPPPVPLGSMPGIPASLVGAQPLTQLVTAPTVGPSFVSPTGQYGQPSTSPNVNGAFDAIGIDFVLALERPCMEHIQKLVHDSLEDPNGTAISGHALMASCPPESHMLDNPDIDWGSRTYDLQPSELNMLLNLSPKLGVSGEVTPINAWAIIQSHPNFLQLTRHDFAAIKNELVPKVKCYGFGAVLEEYMVEDALDAVFAAKYALANQRVNNSHYSF</sequence>
<evidence type="ECO:0000259" key="4">
    <source>
        <dbReference type="PROSITE" id="PS50217"/>
    </source>
</evidence>
<name>A0AAN8NTZ5_9PEZI</name>
<keyword evidence="2" id="KW-0539">Nucleus</keyword>
<dbReference type="Proteomes" id="UP001313282">
    <property type="component" value="Unassembled WGS sequence"/>
</dbReference>
<organism evidence="5 6">
    <name type="scientific">Orbilia javanica</name>
    <dbReference type="NCBI Taxonomy" id="47235"/>
    <lineage>
        <taxon>Eukaryota</taxon>
        <taxon>Fungi</taxon>
        <taxon>Dikarya</taxon>
        <taxon>Ascomycota</taxon>
        <taxon>Pezizomycotina</taxon>
        <taxon>Orbiliomycetes</taxon>
        <taxon>Orbiliales</taxon>
        <taxon>Orbiliaceae</taxon>
        <taxon>Orbilia</taxon>
    </lineage>
</organism>
<feature type="compositionally biased region" description="Basic and acidic residues" evidence="3">
    <location>
        <begin position="87"/>
        <end position="97"/>
    </location>
</feature>
<dbReference type="CDD" id="cd14688">
    <property type="entry name" value="bZIP_YAP"/>
    <property type="match status" value="1"/>
</dbReference>
<dbReference type="Gene3D" id="1.10.238.100">
    <property type="entry name" value="YAP1 redox domain. Chain B"/>
    <property type="match status" value="1"/>
</dbReference>
<keyword evidence="6" id="KW-1185">Reference proteome</keyword>
<dbReference type="PANTHER" id="PTHR40621:SF6">
    <property type="entry name" value="AP-1-LIKE TRANSCRIPTION FACTOR YAP1-RELATED"/>
    <property type="match status" value="1"/>
</dbReference>
<feature type="region of interest" description="Disordered" evidence="3">
    <location>
        <begin position="202"/>
        <end position="224"/>
    </location>
</feature>
<evidence type="ECO:0000313" key="5">
    <source>
        <dbReference type="EMBL" id="KAK6342908.1"/>
    </source>
</evidence>
<comment type="subcellular location">
    <subcellularLocation>
        <location evidence="1">Nucleus</location>
    </subcellularLocation>
</comment>
<dbReference type="GO" id="GO:0001228">
    <property type="term" value="F:DNA-binding transcription activator activity, RNA polymerase II-specific"/>
    <property type="evidence" value="ECO:0007669"/>
    <property type="project" value="TreeGrafter"/>
</dbReference>
<dbReference type="Gene3D" id="1.20.5.170">
    <property type="match status" value="1"/>
</dbReference>
<accession>A0AAN8NTZ5</accession>
<dbReference type="InterPro" id="IPR050936">
    <property type="entry name" value="AP-1-like"/>
</dbReference>
<feature type="compositionally biased region" description="Pro residues" evidence="3">
    <location>
        <begin position="211"/>
        <end position="220"/>
    </location>
</feature>
<evidence type="ECO:0000256" key="1">
    <source>
        <dbReference type="ARBA" id="ARBA00004123"/>
    </source>
</evidence>